<dbReference type="InterPro" id="IPR013783">
    <property type="entry name" value="Ig-like_fold"/>
</dbReference>
<dbReference type="GO" id="GO:0005667">
    <property type="term" value="C:transcription regulator complex"/>
    <property type="evidence" value="ECO:0007669"/>
    <property type="project" value="TreeGrafter"/>
</dbReference>
<dbReference type="Proteomes" id="UP001177744">
    <property type="component" value="Unassembled WGS sequence"/>
</dbReference>
<dbReference type="GO" id="GO:0033173">
    <property type="term" value="P:calcineurin-NFAT signaling cascade"/>
    <property type="evidence" value="ECO:0007669"/>
    <property type="project" value="TreeGrafter"/>
</dbReference>
<dbReference type="Gene3D" id="2.60.40.10">
    <property type="entry name" value="Immunoglobulins"/>
    <property type="match status" value="1"/>
</dbReference>
<protein>
    <submittedName>
        <fullName evidence="2">Uncharacterized protein</fullName>
    </submittedName>
</protein>
<evidence type="ECO:0000313" key="2">
    <source>
        <dbReference type="EMBL" id="KAK1337548.1"/>
    </source>
</evidence>
<name>A0AA40HU87_CNENI</name>
<dbReference type="PANTHER" id="PTHR12533">
    <property type="entry name" value="NFAT"/>
    <property type="match status" value="1"/>
</dbReference>
<evidence type="ECO:0000313" key="3">
    <source>
        <dbReference type="Proteomes" id="UP001177744"/>
    </source>
</evidence>
<dbReference type="SUPFAM" id="SSF81296">
    <property type="entry name" value="E set domains"/>
    <property type="match status" value="1"/>
</dbReference>
<accession>A0AA40HU87</accession>
<gene>
    <name evidence="2" type="ORF">QTO34_002180</name>
</gene>
<dbReference type="GO" id="GO:0000981">
    <property type="term" value="F:DNA-binding transcription factor activity, RNA polymerase II-specific"/>
    <property type="evidence" value="ECO:0007669"/>
    <property type="project" value="TreeGrafter"/>
</dbReference>
<proteinExistence type="predicted"/>
<keyword evidence="3" id="KW-1185">Reference proteome</keyword>
<dbReference type="InterPro" id="IPR014756">
    <property type="entry name" value="Ig_E-set"/>
</dbReference>
<sequence length="405" mass="43733">MRVVFRSPWSSSWLSVTCSTAPASGLHLLPWSSPRAVAVRSPGVCPGRRVGGPVLSASGSSPDGTPQACGAAHTPGSHDLAWRKRPLLPDFPGAGMGKRTATSVHPTAVVTVLTHVSPPGADLHRARSCNPVYPSHAFPDSQQPDASTGLTLSVPPQASRAQADTVCRTDGHHIWEMEAKTDRDLCKPTHISRKHLPWVSIASYLDRCPWLHPGVSARSLTLRELAGGRDTAVSQPEITSPVPVSFYVCNGKRKRSQYQPFTYLPANGSPTCTAIQCCSLTPTELKAALGPNSYDPTLYVCPRSCITTLYISQVLHHHALSLPQVLHHHVYIYPRSSITTLSSTPGPPSPHSPSPRSSITTLYIYPRSSITTLSIYPRSSITTSPLPRVLITTLYIYPRSSITTL</sequence>
<dbReference type="EMBL" id="JAULJE010000011">
    <property type="protein sequence ID" value="KAK1337548.1"/>
    <property type="molecule type" value="Genomic_DNA"/>
</dbReference>
<organism evidence="2 3">
    <name type="scientific">Cnephaeus nilssonii</name>
    <name type="common">Northern bat</name>
    <name type="synonym">Eptesicus nilssonii</name>
    <dbReference type="NCBI Taxonomy" id="3371016"/>
    <lineage>
        <taxon>Eukaryota</taxon>
        <taxon>Metazoa</taxon>
        <taxon>Chordata</taxon>
        <taxon>Craniata</taxon>
        <taxon>Vertebrata</taxon>
        <taxon>Euteleostomi</taxon>
        <taxon>Mammalia</taxon>
        <taxon>Eutheria</taxon>
        <taxon>Laurasiatheria</taxon>
        <taxon>Chiroptera</taxon>
        <taxon>Yangochiroptera</taxon>
        <taxon>Vespertilionidae</taxon>
        <taxon>Cnephaeus</taxon>
    </lineage>
</organism>
<dbReference type="GO" id="GO:0000978">
    <property type="term" value="F:RNA polymerase II cis-regulatory region sequence-specific DNA binding"/>
    <property type="evidence" value="ECO:0007669"/>
    <property type="project" value="TreeGrafter"/>
</dbReference>
<evidence type="ECO:0000256" key="1">
    <source>
        <dbReference type="SAM" id="MobiDB-lite"/>
    </source>
</evidence>
<dbReference type="PANTHER" id="PTHR12533:SF7">
    <property type="entry name" value="NFAT NUCLEAR FACTOR, ISOFORM B"/>
    <property type="match status" value="1"/>
</dbReference>
<feature type="region of interest" description="Disordered" evidence="1">
    <location>
        <begin position="57"/>
        <end position="77"/>
    </location>
</feature>
<reference evidence="2" key="1">
    <citation type="submission" date="2023-06" db="EMBL/GenBank/DDBJ databases">
        <title>Reference genome for the Northern bat (Eptesicus nilssonii), a most northern bat species.</title>
        <authorList>
            <person name="Laine V.N."/>
            <person name="Pulliainen A.T."/>
            <person name="Lilley T.M."/>
        </authorList>
    </citation>
    <scope>NUCLEOTIDE SEQUENCE</scope>
    <source>
        <strain evidence="2">BLF_Eptnil</strain>
        <tissue evidence="2">Kidney</tissue>
    </source>
</reference>
<dbReference type="InterPro" id="IPR008366">
    <property type="entry name" value="NFAT"/>
</dbReference>
<comment type="caution">
    <text evidence="2">The sequence shown here is derived from an EMBL/GenBank/DDBJ whole genome shotgun (WGS) entry which is preliminary data.</text>
</comment>
<dbReference type="AlphaFoldDB" id="A0AA40HU87"/>